<reference evidence="3" key="1">
    <citation type="submission" date="2023-03" db="EMBL/GenBank/DDBJ databases">
        <title>Massive genome expansion in bonnet fungi (Mycena s.s.) driven by repeated elements and novel gene families across ecological guilds.</title>
        <authorList>
            <consortium name="Lawrence Berkeley National Laboratory"/>
            <person name="Harder C.B."/>
            <person name="Miyauchi S."/>
            <person name="Viragh M."/>
            <person name="Kuo A."/>
            <person name="Thoen E."/>
            <person name="Andreopoulos B."/>
            <person name="Lu D."/>
            <person name="Skrede I."/>
            <person name="Drula E."/>
            <person name="Henrissat B."/>
            <person name="Morin E."/>
            <person name="Kohler A."/>
            <person name="Barry K."/>
            <person name="LaButti K."/>
            <person name="Morin E."/>
            <person name="Salamov A."/>
            <person name="Lipzen A."/>
            <person name="Mereny Z."/>
            <person name="Hegedus B."/>
            <person name="Baldrian P."/>
            <person name="Stursova M."/>
            <person name="Weitz H."/>
            <person name="Taylor A."/>
            <person name="Grigoriev I.V."/>
            <person name="Nagy L.G."/>
            <person name="Martin F."/>
            <person name="Kauserud H."/>
        </authorList>
    </citation>
    <scope>NUCLEOTIDE SEQUENCE</scope>
    <source>
        <strain evidence="3">9284</strain>
    </source>
</reference>
<feature type="non-terminal residue" evidence="3">
    <location>
        <position position="1"/>
    </location>
</feature>
<organism evidence="3 4">
    <name type="scientific">Roridomyces roridus</name>
    <dbReference type="NCBI Taxonomy" id="1738132"/>
    <lineage>
        <taxon>Eukaryota</taxon>
        <taxon>Fungi</taxon>
        <taxon>Dikarya</taxon>
        <taxon>Basidiomycota</taxon>
        <taxon>Agaricomycotina</taxon>
        <taxon>Agaricomycetes</taxon>
        <taxon>Agaricomycetidae</taxon>
        <taxon>Agaricales</taxon>
        <taxon>Marasmiineae</taxon>
        <taxon>Mycenaceae</taxon>
        <taxon>Roridomyces</taxon>
    </lineage>
</organism>
<dbReference type="AlphaFoldDB" id="A0AAD7BLJ8"/>
<evidence type="ECO:0000256" key="1">
    <source>
        <dbReference type="SAM" id="MobiDB-lite"/>
    </source>
</evidence>
<sequence length="90" mass="9908">RFGNGMYTSKTSSKAARYSHNGQPSKYKVMLLNNVAVGKTYQTQALILSVSFGLISEQVCGLPGTALNFDETCVYNDDAMRPTYLILYNA</sequence>
<proteinExistence type="predicted"/>
<dbReference type="InterPro" id="IPR012317">
    <property type="entry name" value="Poly(ADP-ribose)pol_cat_dom"/>
</dbReference>
<keyword evidence="4" id="KW-1185">Reference proteome</keyword>
<accession>A0AAD7BLJ8</accession>
<evidence type="ECO:0000259" key="2">
    <source>
        <dbReference type="Pfam" id="PF00644"/>
    </source>
</evidence>
<dbReference type="EMBL" id="JARKIF010000013">
    <property type="protein sequence ID" value="KAJ7624721.1"/>
    <property type="molecule type" value="Genomic_DNA"/>
</dbReference>
<evidence type="ECO:0000313" key="4">
    <source>
        <dbReference type="Proteomes" id="UP001221142"/>
    </source>
</evidence>
<comment type="caution">
    <text evidence="3">The sequence shown here is derived from an EMBL/GenBank/DDBJ whole genome shotgun (WGS) entry which is preliminary data.</text>
</comment>
<feature type="region of interest" description="Disordered" evidence="1">
    <location>
        <begin position="1"/>
        <end position="20"/>
    </location>
</feature>
<dbReference type="Proteomes" id="UP001221142">
    <property type="component" value="Unassembled WGS sequence"/>
</dbReference>
<feature type="domain" description="PARP catalytic" evidence="2">
    <location>
        <begin position="1"/>
        <end position="42"/>
    </location>
</feature>
<gene>
    <name evidence="3" type="ORF">FB45DRAFT_751103</name>
</gene>
<dbReference type="GO" id="GO:0003950">
    <property type="term" value="F:NAD+ poly-ADP-ribosyltransferase activity"/>
    <property type="evidence" value="ECO:0007669"/>
    <property type="project" value="InterPro"/>
</dbReference>
<name>A0AAD7BLJ8_9AGAR</name>
<dbReference type="SUPFAM" id="SSF56399">
    <property type="entry name" value="ADP-ribosylation"/>
    <property type="match status" value="1"/>
</dbReference>
<dbReference type="Gene3D" id="6.20.320.10">
    <property type="match status" value="1"/>
</dbReference>
<dbReference type="Pfam" id="PF00644">
    <property type="entry name" value="PARP"/>
    <property type="match status" value="1"/>
</dbReference>
<evidence type="ECO:0000313" key="3">
    <source>
        <dbReference type="EMBL" id="KAJ7624721.1"/>
    </source>
</evidence>
<protein>
    <recommendedName>
        <fullName evidence="2">PARP catalytic domain-containing protein</fullName>
    </recommendedName>
</protein>
<dbReference type="Gene3D" id="3.90.228.10">
    <property type="match status" value="1"/>
</dbReference>